<proteinExistence type="predicted"/>
<gene>
    <name evidence="2" type="ORF">CDAR_499391</name>
</gene>
<dbReference type="Proteomes" id="UP001054837">
    <property type="component" value="Unassembled WGS sequence"/>
</dbReference>
<accession>A0AAV4P305</accession>
<sequence>MFKAPIGTTSCNPSQSPSLSNPGTPSQESLGILLVKLSMAAAIWLHAILSVSGNSGLLDLSLPFTMILAFSLPGTSK</sequence>
<keyword evidence="3" id="KW-1185">Reference proteome</keyword>
<protein>
    <submittedName>
        <fullName evidence="2">Uncharacterized protein</fullName>
    </submittedName>
</protein>
<comment type="caution">
    <text evidence="2">The sequence shown here is derived from an EMBL/GenBank/DDBJ whole genome shotgun (WGS) entry which is preliminary data.</text>
</comment>
<name>A0AAV4P305_9ARAC</name>
<reference evidence="2 3" key="1">
    <citation type="submission" date="2021-06" db="EMBL/GenBank/DDBJ databases">
        <title>Caerostris darwini draft genome.</title>
        <authorList>
            <person name="Kono N."/>
            <person name="Arakawa K."/>
        </authorList>
    </citation>
    <scope>NUCLEOTIDE SEQUENCE [LARGE SCALE GENOMIC DNA]</scope>
</reference>
<evidence type="ECO:0000313" key="2">
    <source>
        <dbReference type="EMBL" id="GIX90408.1"/>
    </source>
</evidence>
<dbReference type="EMBL" id="BPLQ01002246">
    <property type="protein sequence ID" value="GIX90408.1"/>
    <property type="molecule type" value="Genomic_DNA"/>
</dbReference>
<organism evidence="2 3">
    <name type="scientific">Caerostris darwini</name>
    <dbReference type="NCBI Taxonomy" id="1538125"/>
    <lineage>
        <taxon>Eukaryota</taxon>
        <taxon>Metazoa</taxon>
        <taxon>Ecdysozoa</taxon>
        <taxon>Arthropoda</taxon>
        <taxon>Chelicerata</taxon>
        <taxon>Arachnida</taxon>
        <taxon>Araneae</taxon>
        <taxon>Araneomorphae</taxon>
        <taxon>Entelegynae</taxon>
        <taxon>Araneoidea</taxon>
        <taxon>Araneidae</taxon>
        <taxon>Caerostris</taxon>
    </lineage>
</organism>
<feature type="region of interest" description="Disordered" evidence="1">
    <location>
        <begin position="1"/>
        <end position="26"/>
    </location>
</feature>
<dbReference type="AlphaFoldDB" id="A0AAV4P305"/>
<evidence type="ECO:0000256" key="1">
    <source>
        <dbReference type="SAM" id="MobiDB-lite"/>
    </source>
</evidence>
<feature type="compositionally biased region" description="Polar residues" evidence="1">
    <location>
        <begin position="7"/>
        <end position="26"/>
    </location>
</feature>
<evidence type="ECO:0000313" key="3">
    <source>
        <dbReference type="Proteomes" id="UP001054837"/>
    </source>
</evidence>